<evidence type="ECO:0000256" key="4">
    <source>
        <dbReference type="ARBA" id="ARBA00022692"/>
    </source>
</evidence>
<gene>
    <name evidence="8" type="ORF">SAMN05216587_102251</name>
    <name evidence="7" type="ORF">SAMN05660648_02170</name>
</gene>
<dbReference type="Proteomes" id="UP000183469">
    <property type="component" value="Unassembled WGS sequence"/>
</dbReference>
<dbReference type="PANTHER" id="PTHR37937:SF1">
    <property type="entry name" value="CONJUGATIVE TRANSFER: DNA TRANSPORT"/>
    <property type="match status" value="1"/>
</dbReference>
<dbReference type="RefSeq" id="WP_074672695.1">
    <property type="nucleotide sequence ID" value="NZ_FNQG01000009.1"/>
</dbReference>
<dbReference type="InterPro" id="IPR051539">
    <property type="entry name" value="T4SS-coupling_protein"/>
</dbReference>
<reference evidence="9 10" key="1">
    <citation type="submission" date="2016-10" db="EMBL/GenBank/DDBJ databases">
        <authorList>
            <person name="de Groot N.N."/>
        </authorList>
    </citation>
    <scope>NUCLEOTIDE SEQUENCE [LARGE SCALE GENOMIC DNA]</scope>
    <source>
        <strain evidence="7 9">DSM 2872</strain>
        <strain evidence="8 10">L14</strain>
    </source>
</reference>
<name>A0A1I0W861_SELRU</name>
<keyword evidence="6" id="KW-0472">Membrane</keyword>
<evidence type="ECO:0000256" key="5">
    <source>
        <dbReference type="ARBA" id="ARBA00022989"/>
    </source>
</evidence>
<evidence type="ECO:0000313" key="7">
    <source>
        <dbReference type="EMBL" id="SEA15717.1"/>
    </source>
</evidence>
<keyword evidence="5" id="KW-1133">Transmembrane helix</keyword>
<organism evidence="8 10">
    <name type="scientific">Selenomonas ruminantium</name>
    <dbReference type="NCBI Taxonomy" id="971"/>
    <lineage>
        <taxon>Bacteria</taxon>
        <taxon>Bacillati</taxon>
        <taxon>Bacillota</taxon>
        <taxon>Negativicutes</taxon>
        <taxon>Selenomonadales</taxon>
        <taxon>Selenomonadaceae</taxon>
        <taxon>Selenomonas</taxon>
    </lineage>
</organism>
<comment type="similarity">
    <text evidence="2">Belongs to the VirD4/TraG family.</text>
</comment>
<evidence type="ECO:0000256" key="1">
    <source>
        <dbReference type="ARBA" id="ARBA00004651"/>
    </source>
</evidence>
<evidence type="ECO:0000313" key="9">
    <source>
        <dbReference type="Proteomes" id="UP000183469"/>
    </source>
</evidence>
<dbReference type="InterPro" id="IPR027417">
    <property type="entry name" value="P-loop_NTPase"/>
</dbReference>
<evidence type="ECO:0000256" key="2">
    <source>
        <dbReference type="ARBA" id="ARBA00008806"/>
    </source>
</evidence>
<evidence type="ECO:0000313" key="10">
    <source>
        <dbReference type="Proteomes" id="UP000183843"/>
    </source>
</evidence>
<dbReference type="GO" id="GO:0005886">
    <property type="term" value="C:plasma membrane"/>
    <property type="evidence" value="ECO:0007669"/>
    <property type="project" value="UniProtKB-SubCell"/>
</dbReference>
<dbReference type="CDD" id="cd01127">
    <property type="entry name" value="TrwB_TraG_TraD_VirD4"/>
    <property type="match status" value="1"/>
</dbReference>
<dbReference type="EMBL" id="FNQG01000009">
    <property type="protein sequence ID" value="SEA15717.1"/>
    <property type="molecule type" value="Genomic_DNA"/>
</dbReference>
<dbReference type="SUPFAM" id="SSF52540">
    <property type="entry name" value="P-loop containing nucleoside triphosphate hydrolases"/>
    <property type="match status" value="1"/>
</dbReference>
<dbReference type="AlphaFoldDB" id="A0A1I0W861"/>
<keyword evidence="4" id="KW-0812">Transmembrane</keyword>
<dbReference type="Pfam" id="PF02534">
    <property type="entry name" value="T4SS-DNA_transf"/>
    <property type="match status" value="1"/>
</dbReference>
<evidence type="ECO:0000313" key="8">
    <source>
        <dbReference type="EMBL" id="SFA84507.1"/>
    </source>
</evidence>
<dbReference type="Proteomes" id="UP000183843">
    <property type="component" value="Unassembled WGS sequence"/>
</dbReference>
<accession>A0A1I0W861</accession>
<protein>
    <submittedName>
        <fullName evidence="8">Type IV secretory system Conjugative DNA transfer</fullName>
    </submittedName>
</protein>
<evidence type="ECO:0000256" key="6">
    <source>
        <dbReference type="ARBA" id="ARBA00023136"/>
    </source>
</evidence>
<proteinExistence type="inferred from homology"/>
<dbReference type="EMBL" id="FOJX01000002">
    <property type="protein sequence ID" value="SFA84507.1"/>
    <property type="molecule type" value="Genomic_DNA"/>
</dbReference>
<dbReference type="PANTHER" id="PTHR37937">
    <property type="entry name" value="CONJUGATIVE TRANSFER: DNA TRANSPORT"/>
    <property type="match status" value="1"/>
</dbReference>
<comment type="subcellular location">
    <subcellularLocation>
        <location evidence="1">Cell membrane</location>
        <topology evidence="1">Multi-pass membrane protein</topology>
    </subcellularLocation>
</comment>
<dbReference type="OrthoDB" id="226701at2"/>
<keyword evidence="3" id="KW-1003">Cell membrane</keyword>
<dbReference type="Gene3D" id="3.40.50.300">
    <property type="entry name" value="P-loop containing nucleotide triphosphate hydrolases"/>
    <property type="match status" value="1"/>
</dbReference>
<evidence type="ECO:0000256" key="3">
    <source>
        <dbReference type="ARBA" id="ARBA00022475"/>
    </source>
</evidence>
<sequence>MRRKIIEKQEYKEAFDWYPMGRDSRTWYSTDSRATGCNNSYLIVGGSGSGKTESIAKPMIHGTNNGNLVVVCTKKEIIHYAMNDLKEKGYRTMLLNFVEPEKSPLGYDPLCYCQKSTDVHDLAQTLMRATNHKEDEKEPFWSNSAENLLATIMDVVRSGSYEKGISMDKALDLLDYLFYTHKRDWEFTEGLDTDEEIAEIKKRYPLHLLMEKTAPKKRQWNIVWETFINLPEQTGACVAASSQEPLNKVFTEEIRTLLRNENRFNFSELLQPKTAVIVYVSPVNRASHAFVSIFYQQLFKNLFELAEKRESGKLPYPVQVICDDFATGCKVPDFQELISIFREKRIGVTLLIQSESQLESMYEAKNAITIINNCDTYVYLGGMDLKTGENISKRLNIPLHEVLNMPIGKEYVFRRGQEPIKTERYSLQGMNEKTNNHYM</sequence>
<dbReference type="InterPro" id="IPR003688">
    <property type="entry name" value="TraG/VirD4"/>
</dbReference>